<evidence type="ECO:0000313" key="10">
    <source>
        <dbReference type="EMBL" id="MBP2019019.1"/>
    </source>
</evidence>
<dbReference type="GO" id="GO:0003987">
    <property type="term" value="F:acetate-CoA ligase activity"/>
    <property type="evidence" value="ECO:0007669"/>
    <property type="project" value="UniProtKB-EC"/>
</dbReference>
<dbReference type="PANTHER" id="PTHR24095">
    <property type="entry name" value="ACETYL-COENZYME A SYNTHETASE"/>
    <property type="match status" value="1"/>
</dbReference>
<dbReference type="InterPro" id="IPR025110">
    <property type="entry name" value="AMP-bd_C"/>
</dbReference>
<dbReference type="InterPro" id="IPR042099">
    <property type="entry name" value="ANL_N_sf"/>
</dbReference>
<feature type="domain" description="Acetyl-coenzyme A synthetase N-terminal" evidence="9">
    <location>
        <begin position="31"/>
        <end position="87"/>
    </location>
</feature>
<dbReference type="Pfam" id="PF16177">
    <property type="entry name" value="ACAS_N"/>
    <property type="match status" value="1"/>
</dbReference>
<feature type="domain" description="AMP-binding enzyme C-terminal" evidence="8">
    <location>
        <begin position="532"/>
        <end position="610"/>
    </location>
</feature>
<evidence type="ECO:0000256" key="5">
    <source>
        <dbReference type="ARBA" id="ARBA00022840"/>
    </source>
</evidence>
<keyword evidence="3 10" id="KW-0436">Ligase</keyword>
<dbReference type="InterPro" id="IPR032387">
    <property type="entry name" value="ACAS_N"/>
</dbReference>
<dbReference type="Pfam" id="PF00501">
    <property type="entry name" value="AMP-binding"/>
    <property type="match status" value="1"/>
</dbReference>
<evidence type="ECO:0000256" key="6">
    <source>
        <dbReference type="ARBA" id="ARBA00022990"/>
    </source>
</evidence>
<accession>A0ABS4JTX9</accession>
<dbReference type="EC" id="6.2.1.1" evidence="2"/>
<dbReference type="EMBL" id="JAGGLG010000021">
    <property type="protein sequence ID" value="MBP2019019.1"/>
    <property type="molecule type" value="Genomic_DNA"/>
</dbReference>
<evidence type="ECO:0000256" key="1">
    <source>
        <dbReference type="ARBA" id="ARBA00006432"/>
    </source>
</evidence>
<dbReference type="Proteomes" id="UP001519289">
    <property type="component" value="Unassembled WGS sequence"/>
</dbReference>
<organism evidence="10 11">
    <name type="scientific">Symbiobacterium terraclitae</name>
    <dbReference type="NCBI Taxonomy" id="557451"/>
    <lineage>
        <taxon>Bacteria</taxon>
        <taxon>Bacillati</taxon>
        <taxon>Bacillota</taxon>
        <taxon>Clostridia</taxon>
        <taxon>Eubacteriales</taxon>
        <taxon>Symbiobacteriaceae</taxon>
        <taxon>Symbiobacterium</taxon>
    </lineage>
</organism>
<dbReference type="PANTHER" id="PTHR24095:SF14">
    <property type="entry name" value="ACETYL-COENZYME A SYNTHETASE 1"/>
    <property type="match status" value="1"/>
</dbReference>
<evidence type="ECO:0000259" key="7">
    <source>
        <dbReference type="Pfam" id="PF00501"/>
    </source>
</evidence>
<evidence type="ECO:0000256" key="3">
    <source>
        <dbReference type="ARBA" id="ARBA00022598"/>
    </source>
</evidence>
<dbReference type="InterPro" id="IPR000873">
    <property type="entry name" value="AMP-dep_synth/lig_dom"/>
</dbReference>
<evidence type="ECO:0000256" key="4">
    <source>
        <dbReference type="ARBA" id="ARBA00022741"/>
    </source>
</evidence>
<dbReference type="Pfam" id="PF13193">
    <property type="entry name" value="AMP-binding_C"/>
    <property type="match status" value="1"/>
</dbReference>
<dbReference type="SUPFAM" id="SSF56801">
    <property type="entry name" value="Acetyl-CoA synthetase-like"/>
    <property type="match status" value="1"/>
</dbReference>
<dbReference type="CDD" id="cd05968">
    <property type="entry name" value="AACS_like"/>
    <property type="match status" value="1"/>
</dbReference>
<name>A0ABS4JTX9_9FIRM</name>
<comment type="caution">
    <text evidence="10">The sequence shown here is derived from an EMBL/GenBank/DDBJ whole genome shotgun (WGS) entry which is preliminary data.</text>
</comment>
<keyword evidence="5" id="KW-0067">ATP-binding</keyword>
<reference evidence="10 11" key="1">
    <citation type="submission" date="2021-03" db="EMBL/GenBank/DDBJ databases">
        <title>Genomic Encyclopedia of Type Strains, Phase IV (KMG-IV): sequencing the most valuable type-strain genomes for metagenomic binning, comparative biology and taxonomic classification.</title>
        <authorList>
            <person name="Goeker M."/>
        </authorList>
    </citation>
    <scope>NUCLEOTIDE SEQUENCE [LARGE SCALE GENOMIC DNA]</scope>
    <source>
        <strain evidence="10 11">DSM 27138</strain>
    </source>
</reference>
<dbReference type="PROSITE" id="PS00455">
    <property type="entry name" value="AMP_BINDING"/>
    <property type="match status" value="1"/>
</dbReference>
<evidence type="ECO:0000259" key="8">
    <source>
        <dbReference type="Pfam" id="PF13193"/>
    </source>
</evidence>
<feature type="domain" description="AMP-dependent synthetase/ligase" evidence="7">
    <location>
        <begin position="89"/>
        <end position="479"/>
    </location>
</feature>
<protein>
    <recommendedName>
        <fullName evidence="2">acetate--CoA ligase</fullName>
        <ecNumber evidence="2">6.2.1.1</ecNumber>
    </recommendedName>
</protein>
<dbReference type="InterPro" id="IPR045851">
    <property type="entry name" value="AMP-bd_C_sf"/>
</dbReference>
<keyword evidence="4" id="KW-0547">Nucleotide-binding</keyword>
<proteinExistence type="inferred from homology"/>
<evidence type="ECO:0000259" key="9">
    <source>
        <dbReference type="Pfam" id="PF16177"/>
    </source>
</evidence>
<keyword evidence="11" id="KW-1185">Reference proteome</keyword>
<evidence type="ECO:0000313" key="11">
    <source>
        <dbReference type="Proteomes" id="UP001519289"/>
    </source>
</evidence>
<sequence>MSDYVWEPDARWLTESRIARFIAACGVADLEELQARAASDPAWFWEQAVKDIGIEWYDPPRQILDVTAGVPWATWFRGARMNLAHEAVDKHLRTRPHQLAVVYEGEEGAVRTWSYRQLWAESNRLAGGLRALGIGRGDRVGIMVPLIPEAVAAMMALARLGAIFTPIFSGFAPGAAASRLADCEARLLITADGFYRRGRLVNLKAVADQAVAQAPSVQQVVVVRRAGAPVDWTAGRDVWYDDVVAGQPARFETERLDPEDPCMIIYTSGTTGRPKGAVHVHGGFPVKAAQDMAHCFDVGPGDLVMWFTDLGWMMGPWLIYGALFLGATVYLYDGAPDHPGPDRLWEMIDRHGITHLGLSPTVIRALAPHGAEWVARHDLSSLRVLGGTGEPWNPEPYRWFVEHVGGGRCPMINYSGGTEISGGILGCVPIRPLKACSFNTVVPGMAAALLDEHGQPVAPGQVGELALTAPWAGMTRGFWRDPQRYMETYWNRFPGVWVHGDFASRDEDGFWYIHGRSDDTIKVAGKRVGPAEYESALVSHPQVQEAAAVGVPHPVKGESAVCFAVLRPGAAPSDALAAELRELLAREMGRPLLPEAILFVAALPKTRNAKIMRRVIRAAYLGGDPGDLSALENPEAVEEIRRVSGQAREG</sequence>
<dbReference type="RefSeq" id="WP_209467140.1">
    <property type="nucleotide sequence ID" value="NZ_JAGGLG010000021.1"/>
</dbReference>
<dbReference type="InterPro" id="IPR020845">
    <property type="entry name" value="AMP-binding_CS"/>
</dbReference>
<gene>
    <name evidence="10" type="ORF">J2Z79_002435</name>
</gene>
<dbReference type="Gene3D" id="3.30.300.30">
    <property type="match status" value="1"/>
</dbReference>
<comment type="similarity">
    <text evidence="1">Belongs to the ATP-dependent AMP-binding enzyme family.</text>
</comment>
<dbReference type="Gene3D" id="3.40.50.12780">
    <property type="entry name" value="N-terminal domain of ligase-like"/>
    <property type="match status" value="1"/>
</dbReference>
<evidence type="ECO:0000256" key="2">
    <source>
        <dbReference type="ARBA" id="ARBA00013275"/>
    </source>
</evidence>
<keyword evidence="6" id="KW-0007">Acetylation</keyword>